<dbReference type="AlphaFoldDB" id="A0A564G7M6"/>
<dbReference type="Proteomes" id="UP000401717">
    <property type="component" value="Unassembled WGS sequence"/>
</dbReference>
<accession>A0A564G7M6</accession>
<organism evidence="1 2">
    <name type="scientific">Methylobacterium dankookense</name>
    <dbReference type="NCBI Taxonomy" id="560405"/>
    <lineage>
        <taxon>Bacteria</taxon>
        <taxon>Pseudomonadati</taxon>
        <taxon>Pseudomonadota</taxon>
        <taxon>Alphaproteobacteria</taxon>
        <taxon>Hyphomicrobiales</taxon>
        <taxon>Methylobacteriaceae</taxon>
        <taxon>Methylobacterium</taxon>
    </lineage>
</organism>
<evidence type="ECO:0000313" key="1">
    <source>
        <dbReference type="EMBL" id="VUF16026.1"/>
    </source>
</evidence>
<sequence>MGMADVVFAQAPRGLAETASGPIDRTWYQAVFEG</sequence>
<evidence type="ECO:0000313" key="2">
    <source>
        <dbReference type="Proteomes" id="UP000401717"/>
    </source>
</evidence>
<proteinExistence type="predicted"/>
<dbReference type="EMBL" id="CABFVH010000086">
    <property type="protein sequence ID" value="VUF16026.1"/>
    <property type="molecule type" value="Genomic_DNA"/>
</dbReference>
<name>A0A564G7M6_9HYPH</name>
<protein>
    <submittedName>
        <fullName evidence="1">Uncharacterized protein</fullName>
    </submittedName>
</protein>
<gene>
    <name evidence="1" type="ORF">MTDSW087_05775</name>
</gene>
<reference evidence="1 2" key="1">
    <citation type="submission" date="2019-06" db="EMBL/GenBank/DDBJ databases">
        <authorList>
            <person name="Rodrigo-Torres L."/>
            <person name="Arahal R. D."/>
            <person name="Lucena T."/>
        </authorList>
    </citation>
    <scope>NUCLEOTIDE SEQUENCE [LARGE SCALE GENOMIC DNA]</scope>
    <source>
        <strain evidence="1 2">SW08-7</strain>
    </source>
</reference>